<dbReference type="Proteomes" id="UP000658320">
    <property type="component" value="Unassembled WGS sequence"/>
</dbReference>
<dbReference type="PANTHER" id="PTHR35526">
    <property type="entry name" value="ANTI-SIGMA-F FACTOR RSBW-RELATED"/>
    <property type="match status" value="1"/>
</dbReference>
<dbReference type="CDD" id="cd16936">
    <property type="entry name" value="HATPase_RsbW-like"/>
    <property type="match status" value="1"/>
</dbReference>
<dbReference type="PANTHER" id="PTHR35526:SF3">
    <property type="entry name" value="ANTI-SIGMA-F FACTOR RSBW"/>
    <property type="match status" value="1"/>
</dbReference>
<proteinExistence type="predicted"/>
<sequence length="92" mass="9960">MSLVSITWVLRSCVPALQSTLTREVSDASSTAPHLRHARVFDEGGRGLLLVAQLAERWGARHSGEGKVIWAEQALSGRGSSELRPVTADLRP</sequence>
<protein>
    <recommendedName>
        <fullName evidence="3">ATP-binding protein</fullName>
    </recommendedName>
</protein>
<name>A0A918FMU1_9ACTN</name>
<evidence type="ECO:0000313" key="1">
    <source>
        <dbReference type="EMBL" id="GGR56966.1"/>
    </source>
</evidence>
<evidence type="ECO:0008006" key="3">
    <source>
        <dbReference type="Google" id="ProtNLM"/>
    </source>
</evidence>
<organism evidence="1 2">
    <name type="scientific">Streptomyces aurantiogriseus</name>
    <dbReference type="NCBI Taxonomy" id="66870"/>
    <lineage>
        <taxon>Bacteria</taxon>
        <taxon>Bacillati</taxon>
        <taxon>Actinomycetota</taxon>
        <taxon>Actinomycetes</taxon>
        <taxon>Kitasatosporales</taxon>
        <taxon>Streptomycetaceae</taxon>
        <taxon>Streptomyces</taxon>
    </lineage>
</organism>
<dbReference type="Gene3D" id="3.30.565.10">
    <property type="entry name" value="Histidine kinase-like ATPase, C-terminal domain"/>
    <property type="match status" value="1"/>
</dbReference>
<dbReference type="InterPro" id="IPR036890">
    <property type="entry name" value="HATPase_C_sf"/>
</dbReference>
<evidence type="ECO:0000313" key="2">
    <source>
        <dbReference type="Proteomes" id="UP000658320"/>
    </source>
</evidence>
<comment type="caution">
    <text evidence="1">The sequence shown here is derived from an EMBL/GenBank/DDBJ whole genome shotgun (WGS) entry which is preliminary data.</text>
</comment>
<dbReference type="InterPro" id="IPR050267">
    <property type="entry name" value="Anti-sigma-factor_SerPK"/>
</dbReference>
<dbReference type="EMBL" id="BMSX01000033">
    <property type="protein sequence ID" value="GGR56966.1"/>
    <property type="molecule type" value="Genomic_DNA"/>
</dbReference>
<gene>
    <name evidence="1" type="ORF">GCM10010251_87350</name>
</gene>
<reference evidence="1" key="1">
    <citation type="journal article" date="2014" name="Int. J. Syst. Evol. Microbiol.">
        <title>Complete genome sequence of Corynebacterium casei LMG S-19264T (=DSM 44701T), isolated from a smear-ripened cheese.</title>
        <authorList>
            <consortium name="US DOE Joint Genome Institute (JGI-PGF)"/>
            <person name="Walter F."/>
            <person name="Albersmeier A."/>
            <person name="Kalinowski J."/>
            <person name="Ruckert C."/>
        </authorList>
    </citation>
    <scope>NUCLEOTIDE SEQUENCE</scope>
    <source>
        <strain evidence="1">JCM 4346</strain>
    </source>
</reference>
<reference evidence="1" key="2">
    <citation type="submission" date="2020-09" db="EMBL/GenBank/DDBJ databases">
        <authorList>
            <person name="Sun Q."/>
            <person name="Ohkuma M."/>
        </authorList>
    </citation>
    <scope>NUCLEOTIDE SEQUENCE</scope>
    <source>
        <strain evidence="1">JCM 4346</strain>
    </source>
</reference>
<accession>A0A918FMU1</accession>
<keyword evidence="2" id="KW-1185">Reference proteome</keyword>
<dbReference type="AlphaFoldDB" id="A0A918FMU1"/>